<protein>
    <submittedName>
        <fullName evidence="4">Uncharacterized protein</fullName>
    </submittedName>
</protein>
<reference evidence="4" key="1">
    <citation type="submission" date="2023-10" db="EMBL/GenBank/DDBJ databases">
        <title>Genome assembly of Pristionchus species.</title>
        <authorList>
            <person name="Yoshida K."/>
            <person name="Sommer R.J."/>
        </authorList>
    </citation>
    <scope>NUCLEOTIDE SEQUENCE</scope>
    <source>
        <strain evidence="4">RS5133</strain>
    </source>
</reference>
<feature type="region of interest" description="Disordered" evidence="1">
    <location>
        <begin position="384"/>
        <end position="411"/>
    </location>
</feature>
<dbReference type="EMBL" id="BTSY01000001">
    <property type="protein sequence ID" value="GMT09053.1"/>
    <property type="molecule type" value="Genomic_DNA"/>
</dbReference>
<feature type="transmembrane region" description="Helical" evidence="2">
    <location>
        <begin position="301"/>
        <end position="327"/>
    </location>
</feature>
<keyword evidence="2" id="KW-0472">Membrane</keyword>
<dbReference type="Proteomes" id="UP001432322">
    <property type="component" value="Unassembled WGS sequence"/>
</dbReference>
<organism evidence="4 5">
    <name type="scientific">Pristionchus fissidentatus</name>
    <dbReference type="NCBI Taxonomy" id="1538716"/>
    <lineage>
        <taxon>Eukaryota</taxon>
        <taxon>Metazoa</taxon>
        <taxon>Ecdysozoa</taxon>
        <taxon>Nematoda</taxon>
        <taxon>Chromadorea</taxon>
        <taxon>Rhabditida</taxon>
        <taxon>Rhabditina</taxon>
        <taxon>Diplogasteromorpha</taxon>
        <taxon>Diplogasteroidea</taxon>
        <taxon>Neodiplogasteridae</taxon>
        <taxon>Pristionchus</taxon>
    </lineage>
</organism>
<dbReference type="AlphaFoldDB" id="A0AAV5US99"/>
<evidence type="ECO:0000256" key="3">
    <source>
        <dbReference type="SAM" id="SignalP"/>
    </source>
</evidence>
<keyword evidence="5" id="KW-1185">Reference proteome</keyword>
<feature type="chain" id="PRO_5043730755" evidence="3">
    <location>
        <begin position="17"/>
        <end position="431"/>
    </location>
</feature>
<feature type="signal peptide" evidence="3">
    <location>
        <begin position="1"/>
        <end position="16"/>
    </location>
</feature>
<accession>A0AAV5US99</accession>
<keyword evidence="2" id="KW-0812">Transmembrane</keyword>
<sequence>LLATLVLLQLLQPAAACPEHSACLFFGRCVVSGANDSIIVETGLRQFQERKNEECEKLMEYTEFKIRPFGNHRWNFTLEYADDSIDIHLSDLLLLSAKDAGATFFPGTNTSSKVIKFDKIDASNGALTARQFKVDYFEKNLFDVLADSTVIFRSNSDGLNDTSNQPQFWQALHDLIPCDAAEIIDDCTDQPKGTNCTMPVVHNDDVTCAEGQNLWMKTAASKWLKVHNITCDDATKDWRFHNGTGAANLALDSAEIQCATEEPAPWEASASSLKADAKVVEEKKKKRDGGGFSIMDSPYTWVGLGLVGLIALVVVIVAAVFAGRGIANKQRGGKSQRSRMEGGFKRLPQDPQPGDCGAGVSSSSGSEIDLRKVDGVAAAQERAETDVVAPLPAPAPSKMAQSVGEKTDVSSIKTYKETSDIKPVPAIPFSA</sequence>
<feature type="region of interest" description="Disordered" evidence="1">
    <location>
        <begin position="328"/>
        <end position="366"/>
    </location>
</feature>
<feature type="non-terminal residue" evidence="4">
    <location>
        <position position="1"/>
    </location>
</feature>
<proteinExistence type="predicted"/>
<evidence type="ECO:0000256" key="2">
    <source>
        <dbReference type="SAM" id="Phobius"/>
    </source>
</evidence>
<evidence type="ECO:0000313" key="4">
    <source>
        <dbReference type="EMBL" id="GMT09053.1"/>
    </source>
</evidence>
<name>A0AAV5US99_9BILA</name>
<gene>
    <name evidence="4" type="ORF">PFISCL1PPCAC_350</name>
</gene>
<feature type="compositionally biased region" description="Basic and acidic residues" evidence="1">
    <location>
        <begin position="338"/>
        <end position="348"/>
    </location>
</feature>
<keyword evidence="2" id="KW-1133">Transmembrane helix</keyword>
<comment type="caution">
    <text evidence="4">The sequence shown here is derived from an EMBL/GenBank/DDBJ whole genome shotgun (WGS) entry which is preliminary data.</text>
</comment>
<keyword evidence="3" id="KW-0732">Signal</keyword>
<evidence type="ECO:0000313" key="5">
    <source>
        <dbReference type="Proteomes" id="UP001432322"/>
    </source>
</evidence>
<evidence type="ECO:0000256" key="1">
    <source>
        <dbReference type="SAM" id="MobiDB-lite"/>
    </source>
</evidence>